<evidence type="ECO:0000313" key="3">
    <source>
        <dbReference type="EMBL" id="ROR44719.1"/>
    </source>
</evidence>
<evidence type="ECO:0000256" key="1">
    <source>
        <dbReference type="ARBA" id="ARBA00022679"/>
    </source>
</evidence>
<keyword evidence="1 3" id="KW-0808">Transferase</keyword>
<reference evidence="3 4" key="1">
    <citation type="submission" date="2018-11" db="EMBL/GenBank/DDBJ databases">
        <title>Sequencing the genomes of 1000 actinobacteria strains.</title>
        <authorList>
            <person name="Klenk H.-P."/>
        </authorList>
    </citation>
    <scope>NUCLEOTIDE SEQUENCE [LARGE SCALE GENOMIC DNA]</scope>
    <source>
        <strain evidence="3 4">DSM 44780</strain>
    </source>
</reference>
<dbReference type="AlphaFoldDB" id="A0A8G1XCG6"/>
<feature type="domain" description="Glycosyl transferase family 1" evidence="2">
    <location>
        <begin position="150"/>
        <end position="291"/>
    </location>
</feature>
<dbReference type="SUPFAM" id="SSF53756">
    <property type="entry name" value="UDP-Glycosyltransferase/glycogen phosphorylase"/>
    <property type="match status" value="1"/>
</dbReference>
<dbReference type="EMBL" id="RJVJ01000001">
    <property type="protein sequence ID" value="ROR44719.1"/>
    <property type="molecule type" value="Genomic_DNA"/>
</dbReference>
<dbReference type="OrthoDB" id="9809227at2"/>
<dbReference type="Proteomes" id="UP000267408">
    <property type="component" value="Unassembled WGS sequence"/>
</dbReference>
<name>A0A8G1XCG6_9ACTN</name>
<dbReference type="Pfam" id="PF00534">
    <property type="entry name" value="Glycos_transf_1"/>
    <property type="match status" value="1"/>
</dbReference>
<evidence type="ECO:0000313" key="4">
    <source>
        <dbReference type="Proteomes" id="UP000267408"/>
    </source>
</evidence>
<accession>A0A8G1XCG6</accession>
<dbReference type="Gene3D" id="3.40.50.2000">
    <property type="entry name" value="Glycogen Phosphorylase B"/>
    <property type="match status" value="2"/>
</dbReference>
<gene>
    <name evidence="3" type="ORF">EDD39_2926</name>
</gene>
<organism evidence="3 4">
    <name type="scientific">Kitasatospora cineracea</name>
    <dbReference type="NCBI Taxonomy" id="88074"/>
    <lineage>
        <taxon>Bacteria</taxon>
        <taxon>Bacillati</taxon>
        <taxon>Actinomycetota</taxon>
        <taxon>Actinomycetes</taxon>
        <taxon>Kitasatosporales</taxon>
        <taxon>Streptomycetaceae</taxon>
        <taxon>Kitasatospora</taxon>
    </lineage>
</organism>
<dbReference type="RefSeq" id="WP_123556188.1">
    <property type="nucleotide sequence ID" value="NZ_RJVJ01000001.1"/>
</dbReference>
<proteinExistence type="predicted"/>
<sequence>MKIAMLNPPHRFGQDTTRWITVPPQGYGGIQWVVATLIDGLLAAGHEILLVGAPGSTPQPGLTVSDATTYDTSRDALSAFGPDVVHDHTNGQLLPAEPGWPAVRTHHLNGVPEHTANGIYLSHAQRRAAGSAEAPVIRLPVNPDRYTYREEKEDFLLFLGRVSVHKGARDAAAFAQAAGLPLKLAGPAWEPDYLHGILTDYPGTAEYVGEVGGSRRTELLAAARALLVLSQPFGGPFGGEWTEPGATVVAEAAVSGTPVIASNNGCLAEIAPHVGTVLPVERTPTPEEAAKILAGLPVPEHLRVTAIEHWGHDVIASKYLEVYRRAAAGGIWA</sequence>
<comment type="caution">
    <text evidence="3">The sequence shown here is derived from an EMBL/GenBank/DDBJ whole genome shotgun (WGS) entry which is preliminary data.</text>
</comment>
<evidence type="ECO:0000259" key="2">
    <source>
        <dbReference type="Pfam" id="PF00534"/>
    </source>
</evidence>
<dbReference type="InterPro" id="IPR001296">
    <property type="entry name" value="Glyco_trans_1"/>
</dbReference>
<protein>
    <submittedName>
        <fullName evidence="3">Glycosyl transferase family 1</fullName>
    </submittedName>
</protein>
<dbReference type="GO" id="GO:0016757">
    <property type="term" value="F:glycosyltransferase activity"/>
    <property type="evidence" value="ECO:0007669"/>
    <property type="project" value="InterPro"/>
</dbReference>